<dbReference type="Proteomes" id="UP001065613">
    <property type="component" value="Chromosome"/>
</dbReference>
<protein>
    <submittedName>
        <fullName evidence="1">Uncharacterized protein</fullName>
    </submittedName>
</protein>
<evidence type="ECO:0000313" key="1">
    <source>
        <dbReference type="EMBL" id="UXE62513.1"/>
    </source>
</evidence>
<accession>A0A977KYZ9</accession>
<gene>
    <name evidence="1" type="ORF">KA717_07065</name>
</gene>
<sequence>MSLLQQKKKSISLLSLLAIAGLALHALALLILIIQGIRIRQLSLRQPANFVQLVAGQRPLLADPLFREPEAIRHFVNQTMTLMFNWSGMLPAQSLEEVSKPQRDQGLFIPTPQGGNQKISTNSWVASFALSEDFRKGFLREIAGMTPPEVFASSPTQKISAQLQIKRLDPPQSIGTGKWRVGMVADLIQTRQSNGQKLIVPFNKDLLVRAIDYFPYSSPSNLTDLQKAIYNMRIDQLEIYEIRNLCLLDNNSRQSGELGSCQSPSEGFLR</sequence>
<dbReference type="EMBL" id="CP073041">
    <property type="protein sequence ID" value="UXE62513.1"/>
    <property type="molecule type" value="Genomic_DNA"/>
</dbReference>
<organism evidence="1">
    <name type="scientific">Woronichinia naegeliana WA131</name>
    <dbReference type="NCBI Taxonomy" id="2824559"/>
    <lineage>
        <taxon>Bacteria</taxon>
        <taxon>Bacillati</taxon>
        <taxon>Cyanobacteriota</taxon>
        <taxon>Cyanophyceae</taxon>
        <taxon>Synechococcales</taxon>
        <taxon>Coelosphaeriaceae</taxon>
        <taxon>Woronichinia</taxon>
    </lineage>
</organism>
<reference evidence="1" key="1">
    <citation type="submission" date="2021-04" db="EMBL/GenBank/DDBJ databases">
        <title>Genome sequence of Woronichinia naegeliana from Washington state freshwater lake bloom.</title>
        <authorList>
            <person name="Dreher T.W."/>
        </authorList>
    </citation>
    <scope>NUCLEOTIDE SEQUENCE</scope>
    <source>
        <strain evidence="1">WA131</strain>
    </source>
</reference>
<dbReference type="KEGG" id="wna:KA717_07065"/>
<name>A0A977KYZ9_9CYAN</name>
<proteinExistence type="predicted"/>
<dbReference type="AlphaFoldDB" id="A0A977KYZ9"/>